<dbReference type="Proteomes" id="UP000886998">
    <property type="component" value="Unassembled WGS sequence"/>
</dbReference>
<dbReference type="AlphaFoldDB" id="A0A8X6JV23"/>
<organism evidence="1 2">
    <name type="scientific">Trichonephila inaurata madagascariensis</name>
    <dbReference type="NCBI Taxonomy" id="2747483"/>
    <lineage>
        <taxon>Eukaryota</taxon>
        <taxon>Metazoa</taxon>
        <taxon>Ecdysozoa</taxon>
        <taxon>Arthropoda</taxon>
        <taxon>Chelicerata</taxon>
        <taxon>Arachnida</taxon>
        <taxon>Araneae</taxon>
        <taxon>Araneomorphae</taxon>
        <taxon>Entelegynae</taxon>
        <taxon>Araneoidea</taxon>
        <taxon>Nephilidae</taxon>
        <taxon>Trichonephila</taxon>
        <taxon>Trichonephila inaurata</taxon>
    </lineage>
</organism>
<evidence type="ECO:0000313" key="2">
    <source>
        <dbReference type="Proteomes" id="UP000886998"/>
    </source>
</evidence>
<reference evidence="1" key="1">
    <citation type="submission" date="2020-08" db="EMBL/GenBank/DDBJ databases">
        <title>Multicomponent nature underlies the extraordinary mechanical properties of spider dragline silk.</title>
        <authorList>
            <person name="Kono N."/>
            <person name="Nakamura H."/>
            <person name="Mori M."/>
            <person name="Yoshida Y."/>
            <person name="Ohtoshi R."/>
            <person name="Malay A.D."/>
            <person name="Moran D.A.P."/>
            <person name="Tomita M."/>
            <person name="Numata K."/>
            <person name="Arakawa K."/>
        </authorList>
    </citation>
    <scope>NUCLEOTIDE SEQUENCE</scope>
</reference>
<keyword evidence="2" id="KW-1185">Reference proteome</keyword>
<protein>
    <submittedName>
        <fullName evidence="1">Uncharacterized protein</fullName>
    </submittedName>
</protein>
<comment type="caution">
    <text evidence="1">The sequence shown here is derived from an EMBL/GenBank/DDBJ whole genome shotgun (WGS) entry which is preliminary data.</text>
</comment>
<proteinExistence type="predicted"/>
<gene>
    <name evidence="1" type="ORF">TNIN_78451</name>
</gene>
<accession>A0A8X6JV23</accession>
<name>A0A8X6JV23_9ARAC</name>
<dbReference type="EMBL" id="BMAV01025098">
    <property type="protein sequence ID" value="GFS38433.1"/>
    <property type="molecule type" value="Genomic_DNA"/>
</dbReference>
<evidence type="ECO:0000313" key="1">
    <source>
        <dbReference type="EMBL" id="GFS38433.1"/>
    </source>
</evidence>
<sequence>MELPELKDLEPSDPDLFPSRRRNFIIVSQGVSSPNKWSHNKTLGPKVVYVCGCRAENWDEFTICKLLIIPRRRQQVLRRSIFRSEAETTLDTMLILS</sequence>